<dbReference type="PROSITE" id="PS50287">
    <property type="entry name" value="SRCR_2"/>
    <property type="match status" value="1"/>
</dbReference>
<evidence type="ECO:0000313" key="4">
    <source>
        <dbReference type="Proteomes" id="UP000424872"/>
    </source>
</evidence>
<evidence type="ECO:0000313" key="2">
    <source>
        <dbReference type="EMBL" id="MDO6407666.1"/>
    </source>
</evidence>
<dbReference type="InterPro" id="IPR001190">
    <property type="entry name" value="SRCR"/>
</dbReference>
<feature type="domain" description="SRCR" evidence="1">
    <location>
        <begin position="50"/>
        <end position="111"/>
    </location>
</feature>
<dbReference type="EMBL" id="JAUOOM010000012">
    <property type="protein sequence ID" value="MDO6407666.1"/>
    <property type="molecule type" value="Genomic_DNA"/>
</dbReference>
<dbReference type="KEGG" id="ppho:CTZ24_12590"/>
<evidence type="ECO:0000259" key="1">
    <source>
        <dbReference type="PROSITE" id="PS50287"/>
    </source>
</evidence>
<dbReference type="InterPro" id="IPR009883">
    <property type="entry name" value="YgfX"/>
</dbReference>
<dbReference type="Proteomes" id="UP001171299">
    <property type="component" value="Unassembled WGS sequence"/>
</dbReference>
<keyword evidence="5" id="KW-1185">Reference proteome</keyword>
<name>A0AAP9KPP7_9GAMM</name>
<dbReference type="AlphaFoldDB" id="A0AAP9KPP7"/>
<dbReference type="EMBL" id="CP024636">
    <property type="protein sequence ID" value="QGR07211.1"/>
    <property type="molecule type" value="Genomic_DNA"/>
</dbReference>
<dbReference type="Pfam" id="PF07254">
    <property type="entry name" value="Cpta_toxin"/>
    <property type="match status" value="1"/>
</dbReference>
<organism evidence="3 4">
    <name type="scientific">Pantoea phytobeneficialis</name>
    <dbReference type="NCBI Taxonomy" id="2052056"/>
    <lineage>
        <taxon>Bacteria</taxon>
        <taxon>Pseudomonadati</taxon>
        <taxon>Pseudomonadota</taxon>
        <taxon>Gammaproteobacteria</taxon>
        <taxon>Enterobacterales</taxon>
        <taxon>Erwiniaceae</taxon>
        <taxon>Pantoea</taxon>
    </lineage>
</organism>
<evidence type="ECO:0000313" key="5">
    <source>
        <dbReference type="Proteomes" id="UP001171299"/>
    </source>
</evidence>
<accession>A0AAP9KPP7</accession>
<reference evidence="4" key="1">
    <citation type="submission" date="2017-11" db="EMBL/GenBank/DDBJ databases">
        <title>Genome sequence of Pantoea sp. MSR2.</title>
        <authorList>
            <person name="Nascimento F.X."/>
        </authorList>
    </citation>
    <scope>NUCLEOTIDE SEQUENCE [LARGE SCALE GENOMIC DNA]</scope>
    <source>
        <strain evidence="4">MSR2</strain>
    </source>
</reference>
<evidence type="ECO:0000313" key="3">
    <source>
        <dbReference type="EMBL" id="QGR07211.1"/>
    </source>
</evidence>
<reference evidence="2" key="3">
    <citation type="submission" date="2023-07" db="EMBL/GenBank/DDBJ databases">
        <title>The extreme plant-growth-promoting properties of Pantoea phytobeneficialis PF55 revealed by functional and genomic analysis.</title>
        <authorList>
            <person name="Nascimento F.X."/>
            <person name="Marcio R.J."/>
        </authorList>
    </citation>
    <scope>NUCLEOTIDE SEQUENCE</scope>
    <source>
        <strain evidence="2">PF55</strain>
    </source>
</reference>
<dbReference type="GO" id="GO:0016020">
    <property type="term" value="C:membrane"/>
    <property type="evidence" value="ECO:0007669"/>
    <property type="project" value="InterPro"/>
</dbReference>
<protein>
    <submittedName>
        <fullName evidence="2">Protein YgfX</fullName>
    </submittedName>
</protein>
<sequence length="133" mass="15731">MNAVRWRCKLHPSHSARILQALMLLLCCSLVVCLPWPETWRWSKAPLLLVLLVEGWRHQRQLQRCCGPLSLDHQGIWHWDDMRWHNACAPGWLPIGVLLVLRNDQGQCRRLWLMHDNMPEGNWRRLRACCLSP</sequence>
<reference evidence="3" key="2">
    <citation type="journal article" date="2020" name="Environ. Microbiol.">
        <title>The extreme plant-growth-promoting properties of Pantoea phytobeneficialis MSR2 revealed by functional and genomic analysis.</title>
        <authorList>
            <person name="Nascimento F.X."/>
            <person name="Hernandez A.G."/>
            <person name="Glick B.R."/>
            <person name="Rossi M.J."/>
        </authorList>
    </citation>
    <scope>NUCLEOTIDE SEQUENCE</scope>
    <source>
        <strain evidence="3">MSR2</strain>
    </source>
</reference>
<dbReference type="Proteomes" id="UP000424872">
    <property type="component" value="Chromosome"/>
</dbReference>
<proteinExistence type="predicted"/>
<gene>
    <name evidence="3" type="ORF">CTZ24_12590</name>
    <name evidence="2" type="ORF">Q3404_13910</name>
</gene>